<dbReference type="PANTHER" id="PTHR23521:SF3">
    <property type="entry name" value="MFS TRANSPORTER"/>
    <property type="match status" value="1"/>
</dbReference>
<feature type="transmembrane region" description="Helical" evidence="5">
    <location>
        <begin position="73"/>
        <end position="91"/>
    </location>
</feature>
<sequence length="442" mass="46523">MITVLRTTWPLLLGVMLLLVGNGMQGTLLGIRGGYEKISTDHMAVVMSGYFAGFLLGSRLVPGMIQRVGHVRVFAALGSLISAVLILYAAVPHWLAWALLRVLIGFSFSGVYITAESWLNASTTNENRGQAMSAYMIVQMIGLVSAQFLINFGDPGGFMLFIVPSVLVSLAFTPILLSAQPAPAFGALKRMSFKRLYDVSPLGCIGIFVMGGVFSALLGMTSVWGTIKGMSVRDISAIVAAVYLGGLVAQFPIGWLSDRMDRRVLVLQLLILGIAAISFQLAIDPGIWGTLVVAAIAGGVANPVYALLLAHTNDYLDADDMAAASAGLLFLNGLGAIGGPLIVGRMMSVFGASAFWVFIGLLMSALAGYTGWRMTRRVALAPEAMGNFAVITPAATPLAVETALEAAQDDAAAQPEHPATEDLAAADYEAGAPEDVDHANPQ</sequence>
<organism evidence="7 8">
    <name type="scientific">Paracoccus aurantiacus</name>
    <dbReference type="NCBI Taxonomy" id="2599412"/>
    <lineage>
        <taxon>Bacteria</taxon>
        <taxon>Pseudomonadati</taxon>
        <taxon>Pseudomonadota</taxon>
        <taxon>Alphaproteobacteria</taxon>
        <taxon>Rhodobacterales</taxon>
        <taxon>Paracoccaceae</taxon>
        <taxon>Paracoccus</taxon>
    </lineage>
</organism>
<feature type="transmembrane region" description="Helical" evidence="5">
    <location>
        <begin position="235"/>
        <end position="257"/>
    </location>
</feature>
<evidence type="ECO:0000256" key="1">
    <source>
        <dbReference type="ARBA" id="ARBA00022692"/>
    </source>
</evidence>
<dbReference type="InterPro" id="IPR020846">
    <property type="entry name" value="MFS_dom"/>
</dbReference>
<feature type="transmembrane region" description="Helical" evidence="5">
    <location>
        <begin position="322"/>
        <end position="343"/>
    </location>
</feature>
<feature type="region of interest" description="Disordered" evidence="4">
    <location>
        <begin position="406"/>
        <end position="442"/>
    </location>
</feature>
<feature type="transmembrane region" description="Helical" evidence="5">
    <location>
        <begin position="12"/>
        <end position="31"/>
    </location>
</feature>
<feature type="transmembrane region" description="Helical" evidence="5">
    <location>
        <begin position="97"/>
        <end position="119"/>
    </location>
</feature>
<evidence type="ECO:0000256" key="5">
    <source>
        <dbReference type="SAM" id="Phobius"/>
    </source>
</evidence>
<feature type="compositionally biased region" description="Low complexity" evidence="4">
    <location>
        <begin position="406"/>
        <end position="417"/>
    </location>
</feature>
<dbReference type="PROSITE" id="PS50850">
    <property type="entry name" value="MFS"/>
    <property type="match status" value="1"/>
</dbReference>
<evidence type="ECO:0000256" key="4">
    <source>
        <dbReference type="SAM" id="MobiDB-lite"/>
    </source>
</evidence>
<keyword evidence="1 5" id="KW-0812">Transmembrane</keyword>
<protein>
    <submittedName>
        <fullName evidence="7">MFS transporter</fullName>
    </submittedName>
</protein>
<feature type="transmembrane region" description="Helical" evidence="5">
    <location>
        <begin position="156"/>
        <end position="178"/>
    </location>
</feature>
<proteinExistence type="predicted"/>
<dbReference type="PANTHER" id="PTHR23521">
    <property type="entry name" value="TRANSPORTER MFS SUPERFAMILY"/>
    <property type="match status" value="1"/>
</dbReference>
<dbReference type="EMBL" id="VOPL01000004">
    <property type="protein sequence ID" value="TXB68478.1"/>
    <property type="molecule type" value="Genomic_DNA"/>
</dbReference>
<evidence type="ECO:0000313" key="7">
    <source>
        <dbReference type="EMBL" id="TXB68478.1"/>
    </source>
</evidence>
<comment type="caution">
    <text evidence="7">The sequence shown here is derived from an EMBL/GenBank/DDBJ whole genome shotgun (WGS) entry which is preliminary data.</text>
</comment>
<dbReference type="SUPFAM" id="SSF103473">
    <property type="entry name" value="MFS general substrate transporter"/>
    <property type="match status" value="1"/>
</dbReference>
<feature type="transmembrane region" description="Helical" evidence="5">
    <location>
        <begin position="349"/>
        <end position="369"/>
    </location>
</feature>
<dbReference type="RefSeq" id="WP_147098288.1">
    <property type="nucleotide sequence ID" value="NZ_JBHUFH010000012.1"/>
</dbReference>
<dbReference type="AlphaFoldDB" id="A0A5C6S202"/>
<dbReference type="GO" id="GO:0022857">
    <property type="term" value="F:transmembrane transporter activity"/>
    <property type="evidence" value="ECO:0007669"/>
    <property type="project" value="InterPro"/>
</dbReference>
<gene>
    <name evidence="7" type="ORF">FQV27_10790</name>
</gene>
<dbReference type="InterPro" id="IPR011701">
    <property type="entry name" value="MFS"/>
</dbReference>
<evidence type="ECO:0000256" key="2">
    <source>
        <dbReference type="ARBA" id="ARBA00022989"/>
    </source>
</evidence>
<dbReference type="CDD" id="cd17477">
    <property type="entry name" value="MFS_YcaD_like"/>
    <property type="match status" value="1"/>
</dbReference>
<reference evidence="7 8" key="1">
    <citation type="submission" date="2019-08" db="EMBL/GenBank/DDBJ databases">
        <authorList>
            <person name="Ye J."/>
        </authorList>
    </citation>
    <scope>NUCLEOTIDE SEQUENCE [LARGE SCALE GENOMIC DNA]</scope>
    <source>
        <strain evidence="7 8">TK008</strain>
    </source>
</reference>
<feature type="transmembrane region" description="Helical" evidence="5">
    <location>
        <begin position="131"/>
        <end position="150"/>
    </location>
</feature>
<keyword evidence="8" id="KW-1185">Reference proteome</keyword>
<dbReference type="InterPro" id="IPR047200">
    <property type="entry name" value="MFS_YcaD-like"/>
</dbReference>
<feature type="domain" description="Major facilitator superfamily (MFS) profile" evidence="6">
    <location>
        <begin position="1"/>
        <end position="377"/>
    </location>
</feature>
<feature type="transmembrane region" description="Helical" evidence="5">
    <location>
        <begin position="264"/>
        <end position="283"/>
    </location>
</feature>
<dbReference type="InterPro" id="IPR036259">
    <property type="entry name" value="MFS_trans_sf"/>
</dbReference>
<feature type="transmembrane region" description="Helical" evidence="5">
    <location>
        <begin position="43"/>
        <end position="61"/>
    </location>
</feature>
<name>A0A5C6S202_9RHOB</name>
<feature type="transmembrane region" description="Helical" evidence="5">
    <location>
        <begin position="199"/>
        <end position="223"/>
    </location>
</feature>
<dbReference type="Gene3D" id="1.20.1250.20">
    <property type="entry name" value="MFS general substrate transporter like domains"/>
    <property type="match status" value="2"/>
</dbReference>
<evidence type="ECO:0000256" key="3">
    <source>
        <dbReference type="ARBA" id="ARBA00023136"/>
    </source>
</evidence>
<dbReference type="Proteomes" id="UP000321562">
    <property type="component" value="Unassembled WGS sequence"/>
</dbReference>
<accession>A0A5C6S202</accession>
<feature type="transmembrane region" description="Helical" evidence="5">
    <location>
        <begin position="289"/>
        <end position="310"/>
    </location>
</feature>
<keyword evidence="2 5" id="KW-1133">Transmembrane helix</keyword>
<keyword evidence="3 5" id="KW-0472">Membrane</keyword>
<dbReference type="Pfam" id="PF07690">
    <property type="entry name" value="MFS_1"/>
    <property type="match status" value="1"/>
</dbReference>
<dbReference type="OrthoDB" id="9810614at2"/>
<evidence type="ECO:0000259" key="6">
    <source>
        <dbReference type="PROSITE" id="PS50850"/>
    </source>
</evidence>
<dbReference type="GO" id="GO:0005886">
    <property type="term" value="C:plasma membrane"/>
    <property type="evidence" value="ECO:0007669"/>
    <property type="project" value="TreeGrafter"/>
</dbReference>
<evidence type="ECO:0000313" key="8">
    <source>
        <dbReference type="Proteomes" id="UP000321562"/>
    </source>
</evidence>